<name>A0A4Q9PTG2_9APHY</name>
<dbReference type="EMBL" id="ML145133">
    <property type="protein sequence ID" value="TBU57743.1"/>
    <property type="molecule type" value="Genomic_DNA"/>
</dbReference>
<reference evidence="2 3" key="1">
    <citation type="submission" date="2019-01" db="EMBL/GenBank/DDBJ databases">
        <title>Draft genome sequences of three monokaryotic isolates of the white-rot basidiomycete fungus Dichomitus squalens.</title>
        <authorList>
            <consortium name="DOE Joint Genome Institute"/>
            <person name="Lopez S.C."/>
            <person name="Andreopoulos B."/>
            <person name="Pangilinan J."/>
            <person name="Lipzen A."/>
            <person name="Riley R."/>
            <person name="Ahrendt S."/>
            <person name="Ng V."/>
            <person name="Barry K."/>
            <person name="Daum C."/>
            <person name="Grigoriev I.V."/>
            <person name="Hilden K.S."/>
            <person name="Makela M.R."/>
            <person name="de Vries R.P."/>
        </authorList>
    </citation>
    <scope>NUCLEOTIDE SEQUENCE [LARGE SCALE GENOMIC DNA]</scope>
    <source>
        <strain evidence="2 3">CBS 464.89</strain>
        <strain evidence="1">OM18370.1</strain>
    </source>
</reference>
<organism evidence="2 3">
    <name type="scientific">Dichomitus squalens</name>
    <dbReference type="NCBI Taxonomy" id="114155"/>
    <lineage>
        <taxon>Eukaryota</taxon>
        <taxon>Fungi</taxon>
        <taxon>Dikarya</taxon>
        <taxon>Basidiomycota</taxon>
        <taxon>Agaricomycotina</taxon>
        <taxon>Agaricomycetes</taxon>
        <taxon>Polyporales</taxon>
        <taxon>Polyporaceae</taxon>
        <taxon>Dichomitus</taxon>
    </lineage>
</organism>
<dbReference type="Proteomes" id="UP000292082">
    <property type="component" value="Unassembled WGS sequence"/>
</dbReference>
<dbReference type="EMBL" id="ML143389">
    <property type="protein sequence ID" value="TBU34132.1"/>
    <property type="molecule type" value="Genomic_DNA"/>
</dbReference>
<evidence type="ECO:0000313" key="2">
    <source>
        <dbReference type="EMBL" id="TBU57743.1"/>
    </source>
</evidence>
<sequence length="56" mass="6153">MRIHAHEVEASNTLHTMMDGGMQSIKVATVVLFLAQVSNLLIHQGTASLPKHLMPF</sequence>
<protein>
    <submittedName>
        <fullName evidence="2">Uncharacterized protein</fullName>
    </submittedName>
</protein>
<dbReference type="Proteomes" id="UP000292957">
    <property type="component" value="Unassembled WGS sequence"/>
</dbReference>
<gene>
    <name evidence="2" type="ORF">BD310DRAFT_928612</name>
    <name evidence="1" type="ORF">BD311DRAFT_747192</name>
</gene>
<keyword evidence="3" id="KW-1185">Reference proteome</keyword>
<dbReference type="AlphaFoldDB" id="A0A4Q9PTG2"/>
<accession>A0A4Q9PTG2</accession>
<proteinExistence type="predicted"/>
<evidence type="ECO:0000313" key="3">
    <source>
        <dbReference type="Proteomes" id="UP000292082"/>
    </source>
</evidence>
<evidence type="ECO:0000313" key="1">
    <source>
        <dbReference type="EMBL" id="TBU34132.1"/>
    </source>
</evidence>